<reference evidence="1" key="1">
    <citation type="submission" date="2018-06" db="EMBL/GenBank/DDBJ databases">
        <authorList>
            <person name="Zhirakovskaya E."/>
        </authorList>
    </citation>
    <scope>NUCLEOTIDE SEQUENCE</scope>
</reference>
<protein>
    <submittedName>
        <fullName evidence="1">Uncharacterized protein</fullName>
    </submittedName>
</protein>
<evidence type="ECO:0000313" key="1">
    <source>
        <dbReference type="EMBL" id="VAX24080.1"/>
    </source>
</evidence>
<proteinExistence type="predicted"/>
<gene>
    <name evidence="1" type="ORF">MNBD_NITROSPINAE04-1635</name>
</gene>
<organism evidence="1">
    <name type="scientific">hydrothermal vent metagenome</name>
    <dbReference type="NCBI Taxonomy" id="652676"/>
    <lineage>
        <taxon>unclassified sequences</taxon>
        <taxon>metagenomes</taxon>
        <taxon>ecological metagenomes</taxon>
    </lineage>
</organism>
<accession>A0A3B1CN65</accession>
<dbReference type="AlphaFoldDB" id="A0A3B1CN65"/>
<dbReference type="EMBL" id="UOGA01000262">
    <property type="protein sequence ID" value="VAX24080.1"/>
    <property type="molecule type" value="Genomic_DNA"/>
</dbReference>
<name>A0A3B1CN65_9ZZZZ</name>
<sequence length="308" mass="32157">MKISQSNLIRSILLLSSFLAVAACGVTPVQSQQSASGTLVSNSRQSESFSAARLAGLSDDELEIRSDPNCGVAEARFEGVIVDVLDKFNEFVARSDEGVSGQIPLAGHPSAPEDGDDAGISALVCDDSILAAYAYNRTVVVNEGLLAMLWQAAWASALYSEDPEALDMALDDIAYYALTDSSDDLITNEDIDGLSKSGDFSRIAGDLFSSAVAFVIYHELGHSYMGHALSVADDGALEDSAHEIEADIFAASSMKRAGLPIDGADLVFSILGRINPEGSFGHPSSLKRASVVERVAHGGAGAGAPPAN</sequence>
<dbReference type="PROSITE" id="PS51257">
    <property type="entry name" value="PROKAR_LIPOPROTEIN"/>
    <property type="match status" value="1"/>
</dbReference>